<feature type="compositionally biased region" description="Low complexity" evidence="9">
    <location>
        <begin position="79"/>
        <end position="90"/>
    </location>
</feature>
<dbReference type="GO" id="GO:0042760">
    <property type="term" value="P:very long-chain fatty acid catabolic process"/>
    <property type="evidence" value="ECO:0007669"/>
    <property type="project" value="TreeGrafter"/>
</dbReference>
<proteinExistence type="inferred from homology"/>
<comment type="similarity">
    <text evidence="1">Belongs to the ABC transporter superfamily. ABCD family. Peroxisomal fatty acyl CoA transporter (TC 3.A.1.203) subfamily.</text>
</comment>
<dbReference type="GO" id="GO:0015910">
    <property type="term" value="P:long-chain fatty acid import into peroxisome"/>
    <property type="evidence" value="ECO:0007669"/>
    <property type="project" value="TreeGrafter"/>
</dbReference>
<evidence type="ECO:0000256" key="6">
    <source>
        <dbReference type="ARBA" id="ARBA00022989"/>
    </source>
</evidence>
<evidence type="ECO:0000256" key="5">
    <source>
        <dbReference type="ARBA" id="ARBA00022840"/>
    </source>
</evidence>
<evidence type="ECO:0000256" key="7">
    <source>
        <dbReference type="ARBA" id="ARBA00023136"/>
    </source>
</evidence>
<dbReference type="AlphaFoldDB" id="A0A194WC21"/>
<evidence type="ECO:0000313" key="11">
    <source>
        <dbReference type="EMBL" id="KUI73648.1"/>
    </source>
</evidence>
<feature type="region of interest" description="Disordered" evidence="9">
    <location>
        <begin position="64"/>
        <end position="110"/>
    </location>
</feature>
<dbReference type="GO" id="GO:0140359">
    <property type="term" value="F:ABC-type transporter activity"/>
    <property type="evidence" value="ECO:0007669"/>
    <property type="project" value="InterPro"/>
</dbReference>
<keyword evidence="5 11" id="KW-0067">ATP-binding</keyword>
<accession>A0A194WC21</accession>
<evidence type="ECO:0000256" key="2">
    <source>
        <dbReference type="ARBA" id="ARBA00022448"/>
    </source>
</evidence>
<dbReference type="InterPro" id="IPR003593">
    <property type="entry name" value="AAA+_ATPase"/>
</dbReference>
<keyword evidence="6" id="KW-1133">Transmembrane helix</keyword>
<dbReference type="InterPro" id="IPR036640">
    <property type="entry name" value="ABC1_TM_sf"/>
</dbReference>
<dbReference type="SUPFAM" id="SSF90123">
    <property type="entry name" value="ABC transporter transmembrane region"/>
    <property type="match status" value="1"/>
</dbReference>
<dbReference type="Proteomes" id="UP000078559">
    <property type="component" value="Chromosome 11"/>
</dbReference>
<dbReference type="InterPro" id="IPR050835">
    <property type="entry name" value="ABC_transporter_sub-D"/>
</dbReference>
<evidence type="ECO:0000256" key="9">
    <source>
        <dbReference type="SAM" id="MobiDB-lite"/>
    </source>
</evidence>
<feature type="coiled-coil region" evidence="8">
    <location>
        <begin position="708"/>
        <end position="735"/>
    </location>
</feature>
<organism evidence="11 12">
    <name type="scientific">Cytospora mali</name>
    <name type="common">Apple Valsa canker fungus</name>
    <name type="synonym">Valsa mali</name>
    <dbReference type="NCBI Taxonomy" id="578113"/>
    <lineage>
        <taxon>Eukaryota</taxon>
        <taxon>Fungi</taxon>
        <taxon>Dikarya</taxon>
        <taxon>Ascomycota</taxon>
        <taxon>Pezizomycotina</taxon>
        <taxon>Sordariomycetes</taxon>
        <taxon>Sordariomycetidae</taxon>
        <taxon>Diaporthales</taxon>
        <taxon>Cytosporaceae</taxon>
        <taxon>Cytospora</taxon>
    </lineage>
</organism>
<dbReference type="CDD" id="cd03223">
    <property type="entry name" value="ABCD_peroxisomal_ALDP"/>
    <property type="match status" value="1"/>
</dbReference>
<evidence type="ECO:0000313" key="12">
    <source>
        <dbReference type="Proteomes" id="UP000078559"/>
    </source>
</evidence>
<keyword evidence="8" id="KW-0175">Coiled coil</keyword>
<dbReference type="InterPro" id="IPR003439">
    <property type="entry name" value="ABC_transporter-like_ATP-bd"/>
</dbReference>
<dbReference type="GO" id="GO:0007031">
    <property type="term" value="P:peroxisome organization"/>
    <property type="evidence" value="ECO:0007669"/>
    <property type="project" value="TreeGrafter"/>
</dbReference>
<dbReference type="Gene3D" id="3.40.50.300">
    <property type="entry name" value="P-loop containing nucleotide triphosphate hydrolases"/>
    <property type="match status" value="1"/>
</dbReference>
<dbReference type="InterPro" id="IPR011527">
    <property type="entry name" value="ABC1_TM_dom"/>
</dbReference>
<evidence type="ECO:0000256" key="4">
    <source>
        <dbReference type="ARBA" id="ARBA00022741"/>
    </source>
</evidence>
<dbReference type="PANTHER" id="PTHR11384:SF69">
    <property type="entry name" value="PEROXISOMAL LONG-CHAIN FATTY ACID IMPORT PROTEIN 1"/>
    <property type="match status" value="1"/>
</dbReference>
<name>A0A194WC21_CYTMA</name>
<feature type="domain" description="ABC transporter" evidence="10">
    <location>
        <begin position="489"/>
        <end position="717"/>
    </location>
</feature>
<dbReference type="Pfam" id="PF00005">
    <property type="entry name" value="ABC_tran"/>
    <property type="match status" value="1"/>
</dbReference>
<protein>
    <submittedName>
        <fullName evidence="11">ATP-binding cassette sub-family D member 1</fullName>
    </submittedName>
</protein>
<dbReference type="PANTHER" id="PTHR11384">
    <property type="entry name" value="ATP-BINDING CASSETTE, SUB-FAMILY D MEMBER"/>
    <property type="match status" value="1"/>
</dbReference>
<dbReference type="InterPro" id="IPR027417">
    <property type="entry name" value="P-loop_NTPase"/>
</dbReference>
<evidence type="ECO:0000256" key="3">
    <source>
        <dbReference type="ARBA" id="ARBA00022692"/>
    </source>
</evidence>
<dbReference type="GO" id="GO:0005324">
    <property type="term" value="F:long-chain fatty acid transmembrane transporter activity"/>
    <property type="evidence" value="ECO:0007669"/>
    <property type="project" value="TreeGrafter"/>
</dbReference>
<sequence length="735" mass="82965">MASQSKLLLSQVSTPAQRERTVRSIISHLTDLYLANRTRISRAVYLTLFVALINRVRNAINEQKAASSQEAAKRAERSGTTGNTNAAAAGEGEDGTAGKNNNNNKKKKKKRVELNREFFRSLLGLLRIVVPGWRSKETRLLISHSFFLVVRTLISLKVAAMDGAIVKALVKGNGREFLMRIVWWMLIAVPATFTNSMLSWHQAELSLKYRTRLTHYIHDKYLSKLTFYGLSALDDRIKNPDQLIAVDVAKFSNSLAELYSNLAKPILDMTIYTWSLSNSVGGEGVVFMSLLVQLSAGVMRALTPPFGKYVADEARLEGEFRFQHSRLIDYSEEVALYAGHEVEKDTLDKGYFTLIKHVNHILRRRFYHGFMEDFVIKYFWGALGLLLCSVPVFVKLPGSVTQNTGDRTEAFVTNRRMLLSASDAFGRIMFSYREIMELAGYTSRVATLLDVMEDIQSGHFEKKLVSSAGIEDNEAVLKGRGKVVESKDIEFIDVPIISPNGDVLIKALSFALKQGDHLLVVGPNGCGKSSLFRILGGLWPVYGGTVHKPPFTDIFYIPQRPYLSRGSLRQQVTYPDGLRTMRAKGVTDGDLLAILKTLNLENLVALYEGGWDAEAEWRDVLSGGLQQRVAMARLFYHRPRYAILDECTSSVTLDTEKVMYDHAKALGITLMTVSHRRSLWKYHSHILQFDGQGKYVFTRLDAERRMRLEDEREDLEVLLRQVPELERRVAELMAS</sequence>
<dbReference type="SUPFAM" id="SSF52540">
    <property type="entry name" value="P-loop containing nucleoside triphosphate hydrolases"/>
    <property type="match status" value="1"/>
</dbReference>
<keyword evidence="2" id="KW-0813">Transport</keyword>
<keyword evidence="3" id="KW-0812">Transmembrane</keyword>
<dbReference type="PROSITE" id="PS50893">
    <property type="entry name" value="ABC_TRANSPORTER_2"/>
    <property type="match status" value="1"/>
</dbReference>
<evidence type="ECO:0000256" key="1">
    <source>
        <dbReference type="ARBA" id="ARBA00008575"/>
    </source>
</evidence>
<dbReference type="SMART" id="SM00382">
    <property type="entry name" value="AAA"/>
    <property type="match status" value="1"/>
</dbReference>
<gene>
    <name evidence="11" type="ORF">VM1G_09559</name>
</gene>
<dbReference type="GO" id="GO:0016887">
    <property type="term" value="F:ATP hydrolysis activity"/>
    <property type="evidence" value="ECO:0007669"/>
    <property type="project" value="InterPro"/>
</dbReference>
<evidence type="ECO:0000256" key="8">
    <source>
        <dbReference type="SAM" id="Coils"/>
    </source>
</evidence>
<dbReference type="OrthoDB" id="422637at2759"/>
<dbReference type="GO" id="GO:0005778">
    <property type="term" value="C:peroxisomal membrane"/>
    <property type="evidence" value="ECO:0007669"/>
    <property type="project" value="TreeGrafter"/>
</dbReference>
<reference evidence="11" key="1">
    <citation type="submission" date="2014-12" db="EMBL/GenBank/DDBJ databases">
        <title>Genome Sequence of Valsa Canker Pathogens Uncovers a Specific Adaption of Colonization on Woody Bark.</title>
        <authorList>
            <person name="Yin Z."/>
            <person name="Liu H."/>
            <person name="Gao X."/>
            <person name="Li Z."/>
            <person name="Song N."/>
            <person name="Ke X."/>
            <person name="Dai Q."/>
            <person name="Wu Y."/>
            <person name="Sun Y."/>
            <person name="Xu J.-R."/>
            <person name="Kang Z.K."/>
            <person name="Wang L."/>
            <person name="Huang L."/>
        </authorList>
    </citation>
    <scope>NUCLEOTIDE SEQUENCE [LARGE SCALE GENOMIC DNA]</scope>
    <source>
        <strain evidence="11">03-8</strain>
    </source>
</reference>
<evidence type="ECO:0000259" key="10">
    <source>
        <dbReference type="PROSITE" id="PS50893"/>
    </source>
</evidence>
<keyword evidence="7" id="KW-0472">Membrane</keyword>
<dbReference type="GO" id="GO:0005524">
    <property type="term" value="F:ATP binding"/>
    <property type="evidence" value="ECO:0007669"/>
    <property type="project" value="UniProtKB-KW"/>
</dbReference>
<dbReference type="SMR" id="A0A194WC21"/>
<dbReference type="Pfam" id="PF06472">
    <property type="entry name" value="ABC_membrane_2"/>
    <property type="match status" value="1"/>
</dbReference>
<keyword evidence="12" id="KW-1185">Reference proteome</keyword>
<dbReference type="Gene3D" id="1.20.1560.10">
    <property type="entry name" value="ABC transporter type 1, transmembrane domain"/>
    <property type="match status" value="1"/>
</dbReference>
<dbReference type="EMBL" id="CM003108">
    <property type="protein sequence ID" value="KUI73648.1"/>
    <property type="molecule type" value="Genomic_DNA"/>
</dbReference>
<dbReference type="GO" id="GO:0006635">
    <property type="term" value="P:fatty acid beta-oxidation"/>
    <property type="evidence" value="ECO:0007669"/>
    <property type="project" value="TreeGrafter"/>
</dbReference>
<keyword evidence="4" id="KW-0547">Nucleotide-binding</keyword>